<comment type="cofactor">
    <cofactor evidence="1">
        <name>Zn(2+)</name>
        <dbReference type="ChEBI" id="CHEBI:29105"/>
    </cofactor>
</comment>
<dbReference type="PANTHER" id="PTHR10890">
    <property type="entry name" value="CYSTEINYL-TRNA SYNTHETASE"/>
    <property type="match status" value="1"/>
</dbReference>
<dbReference type="InterPro" id="IPR032678">
    <property type="entry name" value="tRNA-synt_1_cat_dom"/>
</dbReference>
<evidence type="ECO:0000256" key="7">
    <source>
        <dbReference type="SAM" id="MobiDB-lite"/>
    </source>
</evidence>
<evidence type="ECO:0000313" key="9">
    <source>
        <dbReference type="EMBL" id="KAF8817903.1"/>
    </source>
</evidence>
<proteinExistence type="predicted"/>
<evidence type="ECO:0000256" key="6">
    <source>
        <dbReference type="ARBA" id="ARBA00022840"/>
    </source>
</evidence>
<keyword evidence="3" id="KW-0479">Metal-binding</keyword>
<keyword evidence="5" id="KW-0862">Zinc</keyword>
<dbReference type="Gene3D" id="3.40.50.620">
    <property type="entry name" value="HUPs"/>
    <property type="match status" value="1"/>
</dbReference>
<feature type="domain" description="tRNA synthetases class I catalytic" evidence="8">
    <location>
        <begin position="10"/>
        <end position="146"/>
    </location>
</feature>
<dbReference type="InterPro" id="IPR014729">
    <property type="entry name" value="Rossmann-like_a/b/a_fold"/>
</dbReference>
<dbReference type="Proteomes" id="UP000823046">
    <property type="component" value="Unassembled WGS sequence"/>
</dbReference>
<accession>A0ABQ7J471</accession>
<organism evidence="9 10">
    <name type="scientific">Cardiosporidium cionae</name>
    <dbReference type="NCBI Taxonomy" id="476202"/>
    <lineage>
        <taxon>Eukaryota</taxon>
        <taxon>Sar</taxon>
        <taxon>Alveolata</taxon>
        <taxon>Apicomplexa</taxon>
        <taxon>Aconoidasida</taxon>
        <taxon>Nephromycida</taxon>
        <taxon>Cardiosporidium</taxon>
    </lineage>
</organism>
<dbReference type="SUPFAM" id="SSF47323">
    <property type="entry name" value="Anticodon-binding domain of a subclass of class I aminoacyl-tRNA synthetases"/>
    <property type="match status" value="1"/>
</dbReference>
<feature type="region of interest" description="Disordered" evidence="7">
    <location>
        <begin position="371"/>
        <end position="396"/>
    </location>
</feature>
<evidence type="ECO:0000256" key="3">
    <source>
        <dbReference type="ARBA" id="ARBA00022723"/>
    </source>
</evidence>
<evidence type="ECO:0000256" key="2">
    <source>
        <dbReference type="ARBA" id="ARBA00022598"/>
    </source>
</evidence>
<reference evidence="9 10" key="1">
    <citation type="journal article" date="2020" name="bioRxiv">
        <title>Metabolic contributions of an alphaproteobacterial endosymbiont in the apicomplexan Cardiosporidium cionae.</title>
        <authorList>
            <person name="Hunter E.S."/>
            <person name="Paight C.J."/>
            <person name="Lane C.E."/>
        </authorList>
    </citation>
    <scope>NUCLEOTIDE SEQUENCE [LARGE SCALE GENOMIC DNA]</scope>
    <source>
        <strain evidence="9">ESH_2018</strain>
    </source>
</reference>
<gene>
    <name evidence="9" type="ORF">IE077_002959</name>
</gene>
<evidence type="ECO:0000256" key="4">
    <source>
        <dbReference type="ARBA" id="ARBA00022741"/>
    </source>
</evidence>
<dbReference type="EMBL" id="JADAQX010001248">
    <property type="protein sequence ID" value="KAF8817903.1"/>
    <property type="molecule type" value="Genomic_DNA"/>
</dbReference>
<keyword evidence="10" id="KW-1185">Reference proteome</keyword>
<keyword evidence="4" id="KW-0547">Nucleotide-binding</keyword>
<dbReference type="PRINTS" id="PR00983">
    <property type="entry name" value="TRNASYNTHCYS"/>
</dbReference>
<evidence type="ECO:0000256" key="1">
    <source>
        <dbReference type="ARBA" id="ARBA00001947"/>
    </source>
</evidence>
<name>A0ABQ7J471_9APIC</name>
<feature type="compositionally biased region" description="Basic and acidic residues" evidence="7">
    <location>
        <begin position="371"/>
        <end position="395"/>
    </location>
</feature>
<dbReference type="PANTHER" id="PTHR10890:SF3">
    <property type="entry name" value="CYSTEINE--TRNA LIGASE, CYTOPLASMIC"/>
    <property type="match status" value="1"/>
</dbReference>
<dbReference type="InterPro" id="IPR009080">
    <property type="entry name" value="tRNAsynth_Ia_anticodon-bd"/>
</dbReference>
<sequence>ILEAEGDLGCVSTGKKNPQNFVLWKKAKQNEPSWDSPWGEGRPGWHIECSAMACATLPFPLDIHSGGVDLRFPHHENEMAQSEAAFHRPQWVNYFLHSGHLHIEGAKMSKSLKNFITIKECLEHFNSRHIRLLCLMNTWNTPMNYHPNGESMTEAVELDRFFCNFFALVQSVSKNSSLKESQKLTAIEFELNKALRQTKEKVHGFLCDNLNTASALLTIKSLVHETNAYLNSREANILHFTLILEISDFILDMLKIFGIVTTHSSFLQYTTEGAEQPHANSEILDILHCVGSFRKSVRDIARSGLKQKLAQTKDVQTISKDLLTVCDHLRDSSLMDLNVRLEDRPDGTFIVQKITLEEALREKQLKAEELEEKTRNKDERIKQLADQKAKKEKEASVPPHEYYKSFMLDKFSEFDSNGVPLSDSAGKPLSKAVKKSLIKFLEKHRKIHDIWLQSAAATSGV</sequence>
<protein>
    <submittedName>
        <fullName evidence="9">Cysteine-tRna synthetase (CysRS)</fullName>
    </submittedName>
</protein>
<evidence type="ECO:0000256" key="5">
    <source>
        <dbReference type="ARBA" id="ARBA00022833"/>
    </source>
</evidence>
<evidence type="ECO:0000259" key="8">
    <source>
        <dbReference type="Pfam" id="PF01406"/>
    </source>
</evidence>
<feature type="non-terminal residue" evidence="9">
    <location>
        <position position="1"/>
    </location>
</feature>
<keyword evidence="2" id="KW-0436">Ligase</keyword>
<keyword evidence="6" id="KW-0067">ATP-binding</keyword>
<comment type="caution">
    <text evidence="9">The sequence shown here is derived from an EMBL/GenBank/DDBJ whole genome shotgun (WGS) entry which is preliminary data.</text>
</comment>
<dbReference type="Pfam" id="PF01406">
    <property type="entry name" value="tRNA-synt_1e"/>
    <property type="match status" value="1"/>
</dbReference>
<dbReference type="InterPro" id="IPR024909">
    <property type="entry name" value="Cys-tRNA/MSH_ligase"/>
</dbReference>
<dbReference type="SUPFAM" id="SSF52374">
    <property type="entry name" value="Nucleotidylyl transferase"/>
    <property type="match status" value="1"/>
</dbReference>
<dbReference type="Gene3D" id="1.20.120.1910">
    <property type="entry name" value="Cysteine-tRNA ligase, C-terminal anti-codon recognition domain"/>
    <property type="match status" value="1"/>
</dbReference>
<evidence type="ECO:0000313" key="10">
    <source>
        <dbReference type="Proteomes" id="UP000823046"/>
    </source>
</evidence>